<evidence type="ECO:0000256" key="13">
    <source>
        <dbReference type="SAM" id="MobiDB-lite"/>
    </source>
</evidence>
<keyword evidence="6" id="KW-0156">Chromatin regulator</keyword>
<dbReference type="Pfam" id="PF21322">
    <property type="entry name" value="KDM6_C-hel"/>
    <property type="match status" value="1"/>
</dbReference>
<feature type="compositionally biased region" description="Low complexity" evidence="13">
    <location>
        <begin position="432"/>
        <end position="453"/>
    </location>
</feature>
<comment type="cofactor">
    <cofactor evidence="1">
        <name>Fe(2+)</name>
        <dbReference type="ChEBI" id="CHEBI:29033"/>
    </cofactor>
</comment>
<dbReference type="FunFam" id="1.20.58.1370:FF:000001">
    <property type="entry name" value="lysine-specific demethylase 6A isoform X2"/>
    <property type="match status" value="1"/>
</dbReference>
<gene>
    <name evidence="15" type="ORF">CLUMA_CG015019</name>
</gene>
<evidence type="ECO:0000256" key="5">
    <source>
        <dbReference type="ARBA" id="ARBA00022833"/>
    </source>
</evidence>
<dbReference type="Gene3D" id="2.10.110.20">
    <property type="match status" value="1"/>
</dbReference>
<evidence type="ECO:0000259" key="14">
    <source>
        <dbReference type="PROSITE" id="PS51184"/>
    </source>
</evidence>
<evidence type="ECO:0000256" key="9">
    <source>
        <dbReference type="ARBA" id="ARBA00023004"/>
    </source>
</evidence>
<dbReference type="GO" id="GO:0031490">
    <property type="term" value="F:chromatin DNA binding"/>
    <property type="evidence" value="ECO:0007669"/>
    <property type="project" value="TreeGrafter"/>
</dbReference>
<evidence type="ECO:0000256" key="8">
    <source>
        <dbReference type="ARBA" id="ARBA00023002"/>
    </source>
</evidence>
<evidence type="ECO:0000256" key="1">
    <source>
        <dbReference type="ARBA" id="ARBA00001954"/>
    </source>
</evidence>
<dbReference type="AlphaFoldDB" id="A0A1J1INJ9"/>
<keyword evidence="9" id="KW-0408">Iron</keyword>
<dbReference type="FunFam" id="2.10.110.20:FF:000002">
    <property type="entry name" value="lysine-specific demethylase 6A isoform X2"/>
    <property type="match status" value="1"/>
</dbReference>
<dbReference type="PANTHER" id="PTHR14017:SF1">
    <property type="entry name" value="LD02225P"/>
    <property type="match status" value="1"/>
</dbReference>
<proteinExistence type="inferred from homology"/>
<feature type="compositionally biased region" description="Low complexity" evidence="13">
    <location>
        <begin position="317"/>
        <end position="334"/>
    </location>
</feature>
<dbReference type="SUPFAM" id="SSF48452">
    <property type="entry name" value="TPR-like"/>
    <property type="match status" value="2"/>
</dbReference>
<dbReference type="EMBL" id="CVRI01000056">
    <property type="protein sequence ID" value="CRL01803.1"/>
    <property type="molecule type" value="Genomic_DNA"/>
</dbReference>
<evidence type="ECO:0000256" key="11">
    <source>
        <dbReference type="ARBA" id="ARBA00034483"/>
    </source>
</evidence>
<evidence type="ECO:0000256" key="6">
    <source>
        <dbReference type="ARBA" id="ARBA00022853"/>
    </source>
</evidence>
<dbReference type="PROSITE" id="PS51184">
    <property type="entry name" value="JMJC"/>
    <property type="match status" value="1"/>
</dbReference>
<dbReference type="PANTHER" id="PTHR14017">
    <property type="entry name" value="LYSINE-SPECIFIC DEMETHYLASE"/>
    <property type="match status" value="1"/>
</dbReference>
<dbReference type="SMART" id="SM00558">
    <property type="entry name" value="JmjC"/>
    <property type="match status" value="1"/>
</dbReference>
<evidence type="ECO:0000256" key="2">
    <source>
        <dbReference type="ARBA" id="ARBA00004123"/>
    </source>
</evidence>
<dbReference type="Pfam" id="PF21326">
    <property type="entry name" value="KDM6_GATAL"/>
    <property type="match status" value="1"/>
</dbReference>
<dbReference type="STRING" id="568069.A0A1J1INJ9"/>
<feature type="domain" description="JmjC" evidence="14">
    <location>
        <begin position="822"/>
        <end position="985"/>
    </location>
</feature>
<feature type="compositionally biased region" description="Polar residues" evidence="13">
    <location>
        <begin position="454"/>
        <end position="483"/>
    </location>
</feature>
<feature type="region of interest" description="Disordered" evidence="13">
    <location>
        <begin position="312"/>
        <end position="367"/>
    </location>
</feature>
<organism evidence="15 16">
    <name type="scientific">Clunio marinus</name>
    <dbReference type="NCBI Taxonomy" id="568069"/>
    <lineage>
        <taxon>Eukaryota</taxon>
        <taxon>Metazoa</taxon>
        <taxon>Ecdysozoa</taxon>
        <taxon>Arthropoda</taxon>
        <taxon>Hexapoda</taxon>
        <taxon>Insecta</taxon>
        <taxon>Pterygota</taxon>
        <taxon>Neoptera</taxon>
        <taxon>Endopterygota</taxon>
        <taxon>Diptera</taxon>
        <taxon>Nematocera</taxon>
        <taxon>Chironomoidea</taxon>
        <taxon>Chironomidae</taxon>
        <taxon>Clunio</taxon>
    </lineage>
</organism>
<keyword evidence="3" id="KW-0597">Phosphoprotein</keyword>
<sequence>IIFRSVKAFQELLYVNPDFQRANEVHVRLGFMFKVIGDYEKSLKHYNLALLDQTSSCTFTTLEIKFHIAHLYEVQNNYKKAKEGYEQLLGDKQLTQQLKADVFRQLAWMLHCIDSLGEKRQRETIAINCLQKSNESDPKSGQSLYLLGRCFAGVNKVHDAFIAYRNSVEKSEGNADTWCSIGVLYQQQNQPMDALQAYICAVQLDKSHSAAWTNLGILYESCGQPRDAFACYLNATKGDNNNSKEIQNVSITSSSSSLKNCVTTSGGKPQSLTQRIKFLQQHLSQAPMPSITSKRRQLPSIEEAWNLPISNEMSSRQQQNQQRQQQYQKGFGQQANVAAPPPYPLQAGNNAIPAKRFKPGEEPVPQQRPPFYLTQQQLQMLHVLQQTRNLTPQQQNDLQQLTHHCKLMQQHQQQLRLQQAQLRAGTGPVRPGQPQQFPQGQGNFPPQQQHPGNRTPQGGTTAQTGFVNDGNFSPATGHTQQTAGMPFKSAGGFQPQPITAVGNNQDLNVSDQELQALLSQRDLTTTFAENILKQFENEDPIDSKTKLHESLNVDAMNNNQRSLKSPTIKCEATSTVVTQALLNKHDIKSEPVVKIEKLIEYNDKIQFNNRMSAKEIYEAVKSGDVTECPATCSILAPDTPPPTPPEIPPQKLLREQLQPPTPSVFLENKKHAFSPQLQEFCLKHPIAVVRQMASALKLDLGLFSTKSLVETSPEQSCEVRTQLNQSADENWDPQHKEKVWGCVSHRSHTTIAKYAQYQASSFQESLKEERDKNSTIAIIPNSDSDSKDSFTNGSNGKKTKKLKNGAKMLKFGTNVDLSDERKWRAQLNELQKLPPFARVVSASNMLSHVGHMILGMNTVQLYMKVPNSRTPGHQENNNFCSININIGPGDCEWFATPDSYWGGIQALCEKNNINYLHGSWWPGLEDLYAANIPVYRFTQRPGDLVWVNAGCVHWVQAIGWCNNIAWNVGPLTARQYELGVTRYEWNKLESYKSIVPMVHLSWNLARNIKVSDPKLFDSIKNCMLQTLKHSIQILEYVKTKNIDVRFHGRAKNEASHYCGQCEVEVFNILFIREQEKRHVVHCMGCARKQSPSLQGFVCLEEYKLTELMQIYDAFVLHRPAPQPMFMPPPQTPQPIMQHQQVPSVS</sequence>
<feature type="region of interest" description="Disordered" evidence="13">
    <location>
        <begin position="778"/>
        <end position="800"/>
    </location>
</feature>
<reference evidence="15 16" key="1">
    <citation type="submission" date="2015-04" db="EMBL/GenBank/DDBJ databases">
        <authorList>
            <person name="Syromyatnikov M.Y."/>
            <person name="Popov V.N."/>
        </authorList>
    </citation>
    <scope>NUCLEOTIDE SEQUENCE [LARGE SCALE GENOMIC DNA]</scope>
</reference>
<dbReference type="InterPro" id="IPR048560">
    <property type="entry name" value="KDM6A_B-like_GATAL"/>
</dbReference>
<accession>A0A1J1INJ9</accession>
<dbReference type="InterPro" id="IPR048562">
    <property type="entry name" value="KDM6A_B-like_C-hel"/>
</dbReference>
<evidence type="ECO:0000256" key="3">
    <source>
        <dbReference type="ARBA" id="ARBA00022553"/>
    </source>
</evidence>
<dbReference type="GO" id="GO:0071558">
    <property type="term" value="F:histone H3K27me2/H3K27me3 demethylase activity"/>
    <property type="evidence" value="ECO:0007669"/>
    <property type="project" value="TreeGrafter"/>
</dbReference>
<protein>
    <submittedName>
        <fullName evidence="15">CLUMA_CG015019, isoform A</fullName>
    </submittedName>
</protein>
<dbReference type="InterPro" id="IPR019734">
    <property type="entry name" value="TPR_rpt"/>
</dbReference>
<dbReference type="InterPro" id="IPR051630">
    <property type="entry name" value="Corepressor-Demethylase"/>
</dbReference>
<dbReference type="Pfam" id="PF02373">
    <property type="entry name" value="JmjC"/>
    <property type="match status" value="1"/>
</dbReference>
<evidence type="ECO:0000313" key="15">
    <source>
        <dbReference type="EMBL" id="CRL01803.1"/>
    </source>
</evidence>
<dbReference type="GO" id="GO:0000978">
    <property type="term" value="F:RNA polymerase II cis-regulatory region sequence-specific DNA binding"/>
    <property type="evidence" value="ECO:0007669"/>
    <property type="project" value="TreeGrafter"/>
</dbReference>
<evidence type="ECO:0000256" key="7">
    <source>
        <dbReference type="ARBA" id="ARBA00022964"/>
    </source>
</evidence>
<dbReference type="GO" id="GO:0044666">
    <property type="term" value="C:MLL3/4 complex"/>
    <property type="evidence" value="ECO:0007669"/>
    <property type="project" value="TreeGrafter"/>
</dbReference>
<evidence type="ECO:0000313" key="16">
    <source>
        <dbReference type="Proteomes" id="UP000183832"/>
    </source>
</evidence>
<keyword evidence="7" id="KW-0223">Dioxygenase</keyword>
<dbReference type="Gene3D" id="1.20.58.1370">
    <property type="match status" value="1"/>
</dbReference>
<name>A0A1J1INJ9_9DIPT</name>
<evidence type="ECO:0000256" key="4">
    <source>
        <dbReference type="ARBA" id="ARBA00022723"/>
    </source>
</evidence>
<dbReference type="GO" id="GO:0046872">
    <property type="term" value="F:metal ion binding"/>
    <property type="evidence" value="ECO:0007669"/>
    <property type="project" value="UniProtKB-KW"/>
</dbReference>
<dbReference type="OrthoDB" id="418911at2759"/>
<dbReference type="Gene3D" id="2.60.120.650">
    <property type="entry name" value="Cupin"/>
    <property type="match status" value="1"/>
</dbReference>
<dbReference type="Gene3D" id="1.25.40.10">
    <property type="entry name" value="Tetratricopeptide repeat domain"/>
    <property type="match status" value="2"/>
</dbReference>
<dbReference type="InterPro" id="IPR011990">
    <property type="entry name" value="TPR-like_helical_dom_sf"/>
</dbReference>
<dbReference type="SUPFAM" id="SSF51197">
    <property type="entry name" value="Clavaminate synthase-like"/>
    <property type="match status" value="1"/>
</dbReference>
<keyword evidence="12" id="KW-0802">TPR repeat</keyword>
<feature type="region of interest" description="Disordered" evidence="13">
    <location>
        <begin position="416"/>
        <end position="483"/>
    </location>
</feature>
<comment type="subcellular location">
    <subcellularLocation>
        <location evidence="2">Nucleus</location>
    </subcellularLocation>
</comment>
<evidence type="ECO:0000256" key="12">
    <source>
        <dbReference type="PROSITE-ProRule" id="PRU00339"/>
    </source>
</evidence>
<dbReference type="PROSITE" id="PS50005">
    <property type="entry name" value="TPR"/>
    <property type="match status" value="1"/>
</dbReference>
<feature type="repeat" description="TPR" evidence="12">
    <location>
        <begin position="175"/>
        <end position="208"/>
    </location>
</feature>
<dbReference type="InterPro" id="IPR003347">
    <property type="entry name" value="JmjC_dom"/>
</dbReference>
<keyword evidence="10" id="KW-0539">Nucleus</keyword>
<dbReference type="SMART" id="SM00028">
    <property type="entry name" value="TPR"/>
    <property type="match status" value="4"/>
</dbReference>
<keyword evidence="4" id="KW-0479">Metal-binding</keyword>
<dbReference type="Proteomes" id="UP000183832">
    <property type="component" value="Unassembled WGS sequence"/>
</dbReference>
<keyword evidence="5" id="KW-0862">Zinc</keyword>
<dbReference type="GO" id="GO:0010468">
    <property type="term" value="P:regulation of gene expression"/>
    <property type="evidence" value="ECO:0007669"/>
    <property type="project" value="TreeGrafter"/>
</dbReference>
<dbReference type="InterPro" id="IPR046941">
    <property type="entry name" value="KDM6_GATAL_sf"/>
</dbReference>
<keyword evidence="8" id="KW-0560">Oxidoreductase</keyword>
<comment type="similarity">
    <text evidence="11">Belongs to the UTX family.</text>
</comment>
<evidence type="ECO:0000256" key="10">
    <source>
        <dbReference type="ARBA" id="ARBA00023242"/>
    </source>
</evidence>
<feature type="non-terminal residue" evidence="15">
    <location>
        <position position="1"/>
    </location>
</feature>
<keyword evidence="16" id="KW-1185">Reference proteome</keyword>